<keyword evidence="5 7" id="KW-0012">Acyltransferase</keyword>
<dbReference type="InterPro" id="IPR029098">
    <property type="entry name" value="Acetyltransf_C"/>
</dbReference>
<evidence type="ECO:0000256" key="3">
    <source>
        <dbReference type="ARBA" id="ARBA00022679"/>
    </source>
</evidence>
<protein>
    <submittedName>
        <fullName evidence="7">Acyl-[acyl-carrier-protein]-UDP-N-acetylglucosamine O-acyltransferase</fullName>
    </submittedName>
</protein>
<evidence type="ECO:0000256" key="4">
    <source>
        <dbReference type="ARBA" id="ARBA00023098"/>
    </source>
</evidence>
<keyword evidence="3 7" id="KW-0808">Transferase</keyword>
<dbReference type="NCBIfam" id="TIGR01852">
    <property type="entry name" value="lipid_A_lpxA"/>
    <property type="match status" value="1"/>
</dbReference>
<evidence type="ECO:0000259" key="6">
    <source>
        <dbReference type="Pfam" id="PF13720"/>
    </source>
</evidence>
<dbReference type="Gene3D" id="2.160.10.10">
    <property type="entry name" value="Hexapeptide repeat proteins"/>
    <property type="match status" value="1"/>
</dbReference>
<dbReference type="Pfam" id="PF13720">
    <property type="entry name" value="Acetyltransf_11"/>
    <property type="match status" value="1"/>
</dbReference>
<evidence type="ECO:0000256" key="1">
    <source>
        <dbReference type="ARBA" id="ARBA00022516"/>
    </source>
</evidence>
<accession>A0A0E9LW53</accession>
<dbReference type="EMBL" id="BAZW01000006">
    <property type="protein sequence ID" value="GAO29090.1"/>
    <property type="molecule type" value="Genomic_DNA"/>
</dbReference>
<proteinExistence type="predicted"/>
<evidence type="ECO:0000256" key="5">
    <source>
        <dbReference type="ARBA" id="ARBA00023315"/>
    </source>
</evidence>
<dbReference type="Pfam" id="PF00132">
    <property type="entry name" value="Hexapep"/>
    <property type="match status" value="2"/>
</dbReference>
<dbReference type="NCBIfam" id="NF003657">
    <property type="entry name" value="PRK05289.1"/>
    <property type="match status" value="1"/>
</dbReference>
<dbReference type="Proteomes" id="UP000032900">
    <property type="component" value="Unassembled WGS sequence"/>
</dbReference>
<name>A0A0E9LW53_9BACT</name>
<dbReference type="InterPro" id="IPR037157">
    <property type="entry name" value="Acetyltransf_C_sf"/>
</dbReference>
<dbReference type="GO" id="GO:0008780">
    <property type="term" value="F:acyl-[acyl-carrier-protein]-UDP-N-acetylglucosamine O-acyltransferase activity"/>
    <property type="evidence" value="ECO:0007669"/>
    <property type="project" value="InterPro"/>
</dbReference>
<sequence length="271" mass="29548">MEQLISPRAEIHPEAILGKNVTVEAFAKIDKDVIIGDDTWIGANATIYPGARIGKACQIFPGAVIAAVPQDLKFRGEYSTVEIGNNTTIREYVTINRGTASKGFTKVGNDTLLMAYTHLGHDTEVGNHCVIANSVQIAGEVIVDDWAVIGGSSAIHQFVRIGTHAMVSGMAGVLTDVAPFTKVFGLPAAYMGINYTGLKRRGYSKEQIEAIHDTYRVFYQRGMNASQATEYMETYLNASPERDAIIHFIRSSKRGVIKNSFKKASVTEESL</sequence>
<dbReference type="PANTHER" id="PTHR43480:SF1">
    <property type="entry name" value="ACYL-[ACYL-CARRIER-PROTEIN]--UDP-N-ACETYLGLUCOSAMINE O-ACYLTRANSFERASE, MITOCHONDRIAL-RELATED"/>
    <property type="match status" value="1"/>
</dbReference>
<evidence type="ECO:0000256" key="2">
    <source>
        <dbReference type="ARBA" id="ARBA00022556"/>
    </source>
</evidence>
<keyword evidence="2" id="KW-0441">Lipid A biosynthesis</keyword>
<dbReference type="RefSeq" id="WP_062123014.1">
    <property type="nucleotide sequence ID" value="NZ_BAZW01000006.1"/>
</dbReference>
<comment type="caution">
    <text evidence="7">The sequence shown here is derived from an EMBL/GenBank/DDBJ whole genome shotgun (WGS) entry which is preliminary data.</text>
</comment>
<dbReference type="InterPro" id="IPR001451">
    <property type="entry name" value="Hexapep"/>
</dbReference>
<organism evidence="7 8">
    <name type="scientific">Geofilum rubicundum JCM 15548</name>
    <dbReference type="NCBI Taxonomy" id="1236989"/>
    <lineage>
        <taxon>Bacteria</taxon>
        <taxon>Pseudomonadati</taxon>
        <taxon>Bacteroidota</taxon>
        <taxon>Bacteroidia</taxon>
        <taxon>Marinilabiliales</taxon>
        <taxon>Marinilabiliaceae</taxon>
        <taxon>Geofilum</taxon>
    </lineage>
</organism>
<keyword evidence="8" id="KW-1185">Reference proteome</keyword>
<dbReference type="PIRSF" id="PIRSF000456">
    <property type="entry name" value="UDP-GlcNAc_acltr"/>
    <property type="match status" value="1"/>
</dbReference>
<keyword evidence="4" id="KW-0443">Lipid metabolism</keyword>
<dbReference type="InterPro" id="IPR011004">
    <property type="entry name" value="Trimer_LpxA-like_sf"/>
</dbReference>
<dbReference type="AlphaFoldDB" id="A0A0E9LW53"/>
<dbReference type="STRING" id="1236989.JCM15548_11247"/>
<gene>
    <name evidence="7" type="ORF">JCM15548_11247</name>
</gene>
<feature type="domain" description="UDP N-acetylglucosamine O-acyltransferase C-terminal" evidence="6">
    <location>
        <begin position="176"/>
        <end position="257"/>
    </location>
</feature>
<keyword evidence="1" id="KW-0444">Lipid biosynthesis</keyword>
<dbReference type="PANTHER" id="PTHR43480">
    <property type="entry name" value="ACYL-[ACYL-CARRIER-PROTEIN]--UDP-N-ACETYLGLUCOSAMINE O-ACYLTRANSFERASE"/>
    <property type="match status" value="1"/>
</dbReference>
<dbReference type="GO" id="GO:0016020">
    <property type="term" value="C:membrane"/>
    <property type="evidence" value="ECO:0007669"/>
    <property type="project" value="GOC"/>
</dbReference>
<dbReference type="OrthoDB" id="9807278at2"/>
<dbReference type="GO" id="GO:0009245">
    <property type="term" value="P:lipid A biosynthetic process"/>
    <property type="evidence" value="ECO:0007669"/>
    <property type="project" value="UniProtKB-KW"/>
</dbReference>
<dbReference type="InterPro" id="IPR010137">
    <property type="entry name" value="Lipid_A_LpxA"/>
</dbReference>
<dbReference type="CDD" id="cd03351">
    <property type="entry name" value="LbH_UDP-GlcNAc_AT"/>
    <property type="match status" value="1"/>
</dbReference>
<dbReference type="Gene3D" id="1.20.1180.10">
    <property type="entry name" value="Udp N-acetylglucosamine O-acyltransferase, C-terminal domain"/>
    <property type="match status" value="1"/>
</dbReference>
<reference evidence="7 8" key="1">
    <citation type="journal article" date="2015" name="Microbes Environ.">
        <title>Distribution and evolution of nitrogen fixation genes in the phylum bacteroidetes.</title>
        <authorList>
            <person name="Inoue J."/>
            <person name="Oshima K."/>
            <person name="Suda W."/>
            <person name="Sakamoto M."/>
            <person name="Iino T."/>
            <person name="Noda S."/>
            <person name="Hongoh Y."/>
            <person name="Hattori M."/>
            <person name="Ohkuma M."/>
        </authorList>
    </citation>
    <scope>NUCLEOTIDE SEQUENCE [LARGE SCALE GENOMIC DNA]</scope>
    <source>
        <strain evidence="7">JCM 15548</strain>
    </source>
</reference>
<dbReference type="SUPFAM" id="SSF51161">
    <property type="entry name" value="Trimeric LpxA-like enzymes"/>
    <property type="match status" value="1"/>
</dbReference>
<evidence type="ECO:0000313" key="8">
    <source>
        <dbReference type="Proteomes" id="UP000032900"/>
    </source>
</evidence>
<evidence type="ECO:0000313" key="7">
    <source>
        <dbReference type="EMBL" id="GAO29090.1"/>
    </source>
</evidence>